<evidence type="ECO:0000259" key="8">
    <source>
        <dbReference type="PROSITE" id="PS50850"/>
    </source>
</evidence>
<dbReference type="EMBL" id="JACHHG010000001">
    <property type="protein sequence ID" value="MBB6096948.1"/>
    <property type="molecule type" value="Genomic_DNA"/>
</dbReference>
<feature type="domain" description="Major facilitator superfamily (MFS) profile" evidence="8">
    <location>
        <begin position="7"/>
        <end position="402"/>
    </location>
</feature>
<reference evidence="9 10" key="1">
    <citation type="submission" date="2020-08" db="EMBL/GenBank/DDBJ databases">
        <title>Genomic Encyclopedia of Type Strains, Phase IV (KMG-IV): sequencing the most valuable type-strain genomes for metagenomic binning, comparative biology and taxonomic classification.</title>
        <authorList>
            <person name="Goeker M."/>
        </authorList>
    </citation>
    <scope>NUCLEOTIDE SEQUENCE [LARGE SCALE GENOMIC DNA]</scope>
    <source>
        <strain evidence="9 10">DSM 21458</strain>
    </source>
</reference>
<gene>
    <name evidence="9" type="ORF">HNR42_000360</name>
</gene>
<keyword evidence="6 7" id="KW-0472">Membrane</keyword>
<evidence type="ECO:0000256" key="6">
    <source>
        <dbReference type="ARBA" id="ARBA00023136"/>
    </source>
</evidence>
<dbReference type="InterPro" id="IPR001958">
    <property type="entry name" value="Tet-R_TetA/multi-R_MdtG-like"/>
</dbReference>
<comment type="subcellular location">
    <subcellularLocation>
        <location evidence="1">Membrane</location>
        <topology evidence="1">Multi-pass membrane protein</topology>
    </subcellularLocation>
</comment>
<evidence type="ECO:0000256" key="2">
    <source>
        <dbReference type="ARBA" id="ARBA00007520"/>
    </source>
</evidence>
<accession>A0A841HYD5</accession>
<evidence type="ECO:0000256" key="5">
    <source>
        <dbReference type="ARBA" id="ARBA00022989"/>
    </source>
</evidence>
<keyword evidence="5 7" id="KW-1133">Transmembrane helix</keyword>
<dbReference type="PANTHER" id="PTHR23504:SF15">
    <property type="entry name" value="MAJOR FACILITATOR SUPERFAMILY (MFS) PROFILE DOMAIN-CONTAINING PROTEIN"/>
    <property type="match status" value="1"/>
</dbReference>
<dbReference type="PROSITE" id="PS00216">
    <property type="entry name" value="SUGAR_TRANSPORT_1"/>
    <property type="match status" value="1"/>
</dbReference>
<comment type="caution">
    <text evidence="9">The sequence shown here is derived from an EMBL/GenBank/DDBJ whole genome shotgun (WGS) entry which is preliminary data.</text>
</comment>
<keyword evidence="4 7" id="KW-0812">Transmembrane</keyword>
<feature type="transmembrane region" description="Helical" evidence="7">
    <location>
        <begin position="7"/>
        <end position="26"/>
    </location>
</feature>
<dbReference type="GO" id="GO:0016020">
    <property type="term" value="C:membrane"/>
    <property type="evidence" value="ECO:0007669"/>
    <property type="project" value="UniProtKB-SubCell"/>
</dbReference>
<dbReference type="GO" id="GO:0022857">
    <property type="term" value="F:transmembrane transporter activity"/>
    <property type="evidence" value="ECO:0007669"/>
    <property type="project" value="InterPro"/>
</dbReference>
<organism evidence="9 10">
    <name type="scientific">Deinobacterium chartae</name>
    <dbReference type="NCBI Taxonomy" id="521158"/>
    <lineage>
        <taxon>Bacteria</taxon>
        <taxon>Thermotogati</taxon>
        <taxon>Deinococcota</taxon>
        <taxon>Deinococci</taxon>
        <taxon>Deinococcales</taxon>
        <taxon>Deinococcaceae</taxon>
        <taxon>Deinobacterium</taxon>
    </lineage>
</organism>
<dbReference type="InterPro" id="IPR020846">
    <property type="entry name" value="MFS_dom"/>
</dbReference>
<dbReference type="AlphaFoldDB" id="A0A841HYD5"/>
<evidence type="ECO:0000313" key="9">
    <source>
        <dbReference type="EMBL" id="MBB6096948.1"/>
    </source>
</evidence>
<feature type="transmembrane region" description="Helical" evidence="7">
    <location>
        <begin position="46"/>
        <end position="66"/>
    </location>
</feature>
<dbReference type="InterPro" id="IPR005829">
    <property type="entry name" value="Sugar_transporter_CS"/>
</dbReference>
<dbReference type="PRINTS" id="PR01035">
    <property type="entry name" value="TCRTETA"/>
</dbReference>
<evidence type="ECO:0000256" key="3">
    <source>
        <dbReference type="ARBA" id="ARBA00022448"/>
    </source>
</evidence>
<dbReference type="InterPro" id="IPR011701">
    <property type="entry name" value="MFS"/>
</dbReference>
<feature type="transmembrane region" description="Helical" evidence="7">
    <location>
        <begin position="307"/>
        <end position="330"/>
    </location>
</feature>
<keyword evidence="10" id="KW-1185">Reference proteome</keyword>
<evidence type="ECO:0000256" key="7">
    <source>
        <dbReference type="SAM" id="Phobius"/>
    </source>
</evidence>
<dbReference type="CDD" id="cd17388">
    <property type="entry name" value="MFS_TetA"/>
    <property type="match status" value="1"/>
</dbReference>
<evidence type="ECO:0000256" key="1">
    <source>
        <dbReference type="ARBA" id="ARBA00004141"/>
    </source>
</evidence>
<dbReference type="Proteomes" id="UP000569951">
    <property type="component" value="Unassembled WGS sequence"/>
</dbReference>
<dbReference type="PANTHER" id="PTHR23504">
    <property type="entry name" value="MAJOR FACILITATOR SUPERFAMILY DOMAIN-CONTAINING PROTEIN 10"/>
    <property type="match status" value="1"/>
</dbReference>
<feature type="transmembrane region" description="Helical" evidence="7">
    <location>
        <begin position="103"/>
        <end position="124"/>
    </location>
</feature>
<protein>
    <submittedName>
        <fullName evidence="9">DHA1 family tetracycline resistance protein-like MFS transporter</fullName>
    </submittedName>
</protein>
<feature type="transmembrane region" description="Helical" evidence="7">
    <location>
        <begin position="253"/>
        <end position="276"/>
    </location>
</feature>
<comment type="similarity">
    <text evidence="2">Belongs to the major facilitator superfamily. TCR/Tet family.</text>
</comment>
<feature type="transmembrane region" description="Helical" evidence="7">
    <location>
        <begin position="136"/>
        <end position="158"/>
    </location>
</feature>
<evidence type="ECO:0000256" key="4">
    <source>
        <dbReference type="ARBA" id="ARBA00022692"/>
    </source>
</evidence>
<name>A0A841HYD5_9DEIO</name>
<proteinExistence type="inferred from homology"/>
<feature type="transmembrane region" description="Helical" evidence="7">
    <location>
        <begin position="378"/>
        <end position="398"/>
    </location>
</feature>
<evidence type="ECO:0000313" key="10">
    <source>
        <dbReference type="Proteomes" id="UP000569951"/>
    </source>
</evidence>
<feature type="transmembrane region" description="Helical" evidence="7">
    <location>
        <begin position="164"/>
        <end position="184"/>
    </location>
</feature>
<dbReference type="PROSITE" id="PS50850">
    <property type="entry name" value="MFS"/>
    <property type="match status" value="1"/>
</dbReference>
<keyword evidence="3" id="KW-0813">Transport</keyword>
<feature type="transmembrane region" description="Helical" evidence="7">
    <location>
        <begin position="283"/>
        <end position="301"/>
    </location>
</feature>
<dbReference type="RefSeq" id="WP_183983870.1">
    <property type="nucleotide sequence ID" value="NZ_JACHHG010000001.1"/>
</dbReference>
<dbReference type="Gene3D" id="1.20.1250.20">
    <property type="entry name" value="MFS general substrate transporter like domains"/>
    <property type="match status" value="1"/>
</dbReference>
<dbReference type="SUPFAM" id="SSF103473">
    <property type="entry name" value="MFS general substrate transporter"/>
    <property type="match status" value="1"/>
</dbReference>
<sequence length="409" mass="42606">MRKRQAGMAFILVTLLIDMLGIGLVIPILPELVTELLGGNRSLASGYYGAFIAVYAAMQFVFAPILGALSDQYGRRPVLLLSLLGAGLDYLLLALAPSLAILFVGRVIAGITGANITVANAYIADVSTPEDRARNFGLLGAVFGVGFIIGPALGGVLGNIDLRLPFYFAAALALINALYGYFVLPESHRPENRRPFGWARANPVGSLGAITRYPVVLGLTITIVLVGLAQNALQSTWVLFTGYRFGWDALQNGFSLMLVGVMAVVVQGGLVGLLIPRLGERRAIVLGLIISAAAFVMYGLATQGWMMYAVLLLGGLGGIAGPAAQGLIAGEVSAQEQGAVQGAIASLSSLTGVFGPLAATALFAYFTGDRAPLEVPGIAFFFGAVLTVLATVTAAVSFRRAQRSGLAQS</sequence>
<feature type="transmembrane region" description="Helical" evidence="7">
    <location>
        <begin position="342"/>
        <end position="366"/>
    </location>
</feature>
<feature type="transmembrane region" description="Helical" evidence="7">
    <location>
        <begin position="78"/>
        <end position="97"/>
    </location>
</feature>
<dbReference type="Pfam" id="PF07690">
    <property type="entry name" value="MFS_1"/>
    <property type="match status" value="1"/>
</dbReference>
<feature type="transmembrane region" description="Helical" evidence="7">
    <location>
        <begin position="215"/>
        <end position="233"/>
    </location>
</feature>
<dbReference type="InterPro" id="IPR036259">
    <property type="entry name" value="MFS_trans_sf"/>
</dbReference>